<evidence type="ECO:0000313" key="1">
    <source>
        <dbReference type="EMBL" id="KIN94811.1"/>
    </source>
</evidence>
<feature type="non-terminal residue" evidence="1">
    <location>
        <position position="69"/>
    </location>
</feature>
<reference evidence="2" key="2">
    <citation type="submission" date="2015-01" db="EMBL/GenBank/DDBJ databases">
        <title>Evolutionary Origins and Diversification of the Mycorrhizal Mutualists.</title>
        <authorList>
            <consortium name="DOE Joint Genome Institute"/>
            <consortium name="Mycorrhizal Genomics Consortium"/>
            <person name="Kohler A."/>
            <person name="Kuo A."/>
            <person name="Nagy L.G."/>
            <person name="Floudas D."/>
            <person name="Copeland A."/>
            <person name="Barry K.W."/>
            <person name="Cichocki N."/>
            <person name="Veneault-Fourrey C."/>
            <person name="LaButti K."/>
            <person name="Lindquist E.A."/>
            <person name="Lipzen A."/>
            <person name="Lundell T."/>
            <person name="Morin E."/>
            <person name="Murat C."/>
            <person name="Riley R."/>
            <person name="Ohm R."/>
            <person name="Sun H."/>
            <person name="Tunlid A."/>
            <person name="Henrissat B."/>
            <person name="Grigoriev I.V."/>
            <person name="Hibbett D.S."/>
            <person name="Martin F."/>
        </authorList>
    </citation>
    <scope>NUCLEOTIDE SEQUENCE [LARGE SCALE GENOMIC DNA]</scope>
    <source>
        <strain evidence="2">Marx 270</strain>
    </source>
</reference>
<evidence type="ECO:0000313" key="2">
    <source>
        <dbReference type="Proteomes" id="UP000054217"/>
    </source>
</evidence>
<name>A0A0C3JAW9_PISTI</name>
<organism evidence="1 2">
    <name type="scientific">Pisolithus tinctorius Marx 270</name>
    <dbReference type="NCBI Taxonomy" id="870435"/>
    <lineage>
        <taxon>Eukaryota</taxon>
        <taxon>Fungi</taxon>
        <taxon>Dikarya</taxon>
        <taxon>Basidiomycota</taxon>
        <taxon>Agaricomycotina</taxon>
        <taxon>Agaricomycetes</taxon>
        <taxon>Agaricomycetidae</taxon>
        <taxon>Boletales</taxon>
        <taxon>Sclerodermatineae</taxon>
        <taxon>Pisolithaceae</taxon>
        <taxon>Pisolithus</taxon>
    </lineage>
</organism>
<proteinExistence type="predicted"/>
<dbReference type="EMBL" id="KN832085">
    <property type="protein sequence ID" value="KIN94811.1"/>
    <property type="molecule type" value="Genomic_DNA"/>
</dbReference>
<dbReference type="Proteomes" id="UP000054217">
    <property type="component" value="Unassembled WGS sequence"/>
</dbReference>
<protein>
    <submittedName>
        <fullName evidence="1">Uncharacterized protein</fullName>
    </submittedName>
</protein>
<keyword evidence="2" id="KW-1185">Reference proteome</keyword>
<dbReference type="InParanoid" id="A0A0C3JAW9"/>
<dbReference type="AlphaFoldDB" id="A0A0C3JAW9"/>
<accession>A0A0C3JAW9</accession>
<dbReference type="HOGENOM" id="CLU_2782906_0_0_1"/>
<sequence>MVDGAHGSMSCVCVALLYVYEVTCSVLRSTGGRQNQQPQRFSSWYAPVYVVLLGHFRGSHTSFLYVLPT</sequence>
<gene>
    <name evidence="1" type="ORF">M404DRAFT_1008033</name>
</gene>
<reference evidence="1 2" key="1">
    <citation type="submission" date="2014-04" db="EMBL/GenBank/DDBJ databases">
        <authorList>
            <consortium name="DOE Joint Genome Institute"/>
            <person name="Kuo A."/>
            <person name="Kohler A."/>
            <person name="Costa M.D."/>
            <person name="Nagy L.G."/>
            <person name="Floudas D."/>
            <person name="Copeland A."/>
            <person name="Barry K.W."/>
            <person name="Cichocki N."/>
            <person name="Veneault-Fourrey C."/>
            <person name="LaButti K."/>
            <person name="Lindquist E.A."/>
            <person name="Lipzen A."/>
            <person name="Lundell T."/>
            <person name="Morin E."/>
            <person name="Murat C."/>
            <person name="Sun H."/>
            <person name="Tunlid A."/>
            <person name="Henrissat B."/>
            <person name="Grigoriev I.V."/>
            <person name="Hibbett D.S."/>
            <person name="Martin F."/>
            <person name="Nordberg H.P."/>
            <person name="Cantor M.N."/>
            <person name="Hua S.X."/>
        </authorList>
    </citation>
    <scope>NUCLEOTIDE SEQUENCE [LARGE SCALE GENOMIC DNA]</scope>
    <source>
        <strain evidence="1 2">Marx 270</strain>
    </source>
</reference>